<evidence type="ECO:0000256" key="1">
    <source>
        <dbReference type="SAM" id="MobiDB-lite"/>
    </source>
</evidence>
<reference evidence="2 3" key="1">
    <citation type="journal article" date="2024" name="G3 (Bethesda)">
        <title>Genome assembly of Hibiscus sabdariffa L. provides insights into metabolisms of medicinal natural products.</title>
        <authorList>
            <person name="Kim T."/>
        </authorList>
    </citation>
    <scope>NUCLEOTIDE SEQUENCE [LARGE SCALE GENOMIC DNA]</scope>
    <source>
        <strain evidence="2">TK-2024</strain>
        <tissue evidence="2">Old leaves</tissue>
    </source>
</reference>
<evidence type="ECO:0000313" key="2">
    <source>
        <dbReference type="EMBL" id="KAK9033100.1"/>
    </source>
</evidence>
<feature type="region of interest" description="Disordered" evidence="1">
    <location>
        <begin position="10"/>
        <end position="42"/>
    </location>
</feature>
<keyword evidence="3" id="KW-1185">Reference proteome</keyword>
<name>A0ABR2T6J1_9ROSI</name>
<proteinExistence type="predicted"/>
<comment type="caution">
    <text evidence="2">The sequence shown here is derived from an EMBL/GenBank/DDBJ whole genome shotgun (WGS) entry which is preliminary data.</text>
</comment>
<evidence type="ECO:0000313" key="3">
    <source>
        <dbReference type="Proteomes" id="UP001396334"/>
    </source>
</evidence>
<protein>
    <submittedName>
        <fullName evidence="2">Uncharacterized protein</fullName>
    </submittedName>
</protein>
<dbReference type="EMBL" id="JBBPBN010000008">
    <property type="protein sequence ID" value="KAK9033100.1"/>
    <property type="molecule type" value="Genomic_DNA"/>
</dbReference>
<gene>
    <name evidence="2" type="ORF">V6N11_018138</name>
</gene>
<dbReference type="Proteomes" id="UP001396334">
    <property type="component" value="Unassembled WGS sequence"/>
</dbReference>
<accession>A0ABR2T6J1</accession>
<organism evidence="2 3">
    <name type="scientific">Hibiscus sabdariffa</name>
    <name type="common">roselle</name>
    <dbReference type="NCBI Taxonomy" id="183260"/>
    <lineage>
        <taxon>Eukaryota</taxon>
        <taxon>Viridiplantae</taxon>
        <taxon>Streptophyta</taxon>
        <taxon>Embryophyta</taxon>
        <taxon>Tracheophyta</taxon>
        <taxon>Spermatophyta</taxon>
        <taxon>Magnoliopsida</taxon>
        <taxon>eudicotyledons</taxon>
        <taxon>Gunneridae</taxon>
        <taxon>Pentapetalae</taxon>
        <taxon>rosids</taxon>
        <taxon>malvids</taxon>
        <taxon>Malvales</taxon>
        <taxon>Malvaceae</taxon>
        <taxon>Malvoideae</taxon>
        <taxon>Hibiscus</taxon>
    </lineage>
</organism>
<sequence length="72" mass="8157">MCEKIKQNFDKCNGKVGGDPGGTSDFVSSPKSPVSPENPWQSQEIKHPFQYKHPKLFPANHIPYHLLRLDLP</sequence>